<dbReference type="EMBL" id="JAUOQI010000011">
    <property type="protein sequence ID" value="MDO6578727.1"/>
    <property type="molecule type" value="Genomic_DNA"/>
</dbReference>
<evidence type="ECO:0000313" key="2">
    <source>
        <dbReference type="Proteomes" id="UP001170717"/>
    </source>
</evidence>
<name>A0AAW7Z5M1_9ALTE</name>
<comment type="caution">
    <text evidence="1">The sequence shown here is derived from an EMBL/GenBank/DDBJ whole genome shotgun (WGS) entry which is preliminary data.</text>
</comment>
<dbReference type="AlphaFoldDB" id="A0AAW7Z5M1"/>
<dbReference type="RefSeq" id="WP_156454646.1">
    <property type="nucleotide sequence ID" value="NZ_CANLMS010000010.1"/>
</dbReference>
<sequence>MSKKSITRSMCDVFGERTLPSEQDLEDFWQLINGRGGRRVFHKLIRYMNERITHRER</sequence>
<proteinExistence type="predicted"/>
<reference evidence="1" key="1">
    <citation type="submission" date="2023-07" db="EMBL/GenBank/DDBJ databases">
        <title>Genome content predicts the carbon catabolic preferences of heterotrophic bacteria.</title>
        <authorList>
            <person name="Gralka M."/>
        </authorList>
    </citation>
    <scope>NUCLEOTIDE SEQUENCE</scope>
    <source>
        <strain evidence="1">F2M12</strain>
    </source>
</reference>
<accession>A0AAW7Z5M1</accession>
<organism evidence="1 2">
    <name type="scientific">Alteromonas stellipolaris</name>
    <dbReference type="NCBI Taxonomy" id="233316"/>
    <lineage>
        <taxon>Bacteria</taxon>
        <taxon>Pseudomonadati</taxon>
        <taxon>Pseudomonadota</taxon>
        <taxon>Gammaproteobacteria</taxon>
        <taxon>Alteromonadales</taxon>
        <taxon>Alteromonadaceae</taxon>
        <taxon>Alteromonas/Salinimonas group</taxon>
        <taxon>Alteromonas</taxon>
    </lineage>
</organism>
<dbReference type="GeneID" id="83260222"/>
<protein>
    <submittedName>
        <fullName evidence="1">Uncharacterized protein</fullName>
    </submittedName>
</protein>
<dbReference type="Proteomes" id="UP001170717">
    <property type="component" value="Unassembled WGS sequence"/>
</dbReference>
<gene>
    <name evidence="1" type="ORF">Q4527_15085</name>
</gene>
<evidence type="ECO:0000313" key="1">
    <source>
        <dbReference type="EMBL" id="MDO6578727.1"/>
    </source>
</evidence>